<dbReference type="EMBL" id="PZQS01000011">
    <property type="protein sequence ID" value="PVD21540.1"/>
    <property type="molecule type" value="Genomic_DNA"/>
</dbReference>
<evidence type="ECO:0000313" key="3">
    <source>
        <dbReference type="EMBL" id="PVD21540.1"/>
    </source>
</evidence>
<keyword evidence="4" id="KW-1185">Reference proteome</keyword>
<gene>
    <name evidence="3" type="ORF">C0Q70_17338</name>
</gene>
<feature type="domain" description="CxC3 like cysteine cluster" evidence="2">
    <location>
        <begin position="783"/>
        <end position="866"/>
    </location>
</feature>
<evidence type="ECO:0000256" key="1">
    <source>
        <dbReference type="SAM" id="MobiDB-lite"/>
    </source>
</evidence>
<feature type="compositionally biased region" description="Basic and acidic residues" evidence="1">
    <location>
        <begin position="12"/>
        <end position="27"/>
    </location>
</feature>
<name>A0A2T7NK37_POMCA</name>
<feature type="compositionally biased region" description="Acidic residues" evidence="1">
    <location>
        <begin position="71"/>
        <end position="87"/>
    </location>
</feature>
<dbReference type="Proteomes" id="UP000245119">
    <property type="component" value="Linkage Group LG11"/>
</dbReference>
<sequence>MDANIQEVFRNMNREQDEFEESTRQDELKKLRKLEKKMAALKRRLENRERLSEVESADELEEEFHENLGDLMEEDELSDSSTEELEGQNEQAIGSRTKKETRSSKSGKRSLAATPIDTTVTTPSMSVANRVDNAKVKVTVGAVNISAGERTTVVKQGGQMKVADDAKDADVKIKQHDVNMKLGSDVKINSEGGGMRLEALGTTAVNVKAGPQTIKMKDKSKLNVHGVDLKGKHDEALIHKGAVDIQIGLGAELEINGKLPRNVHVLNDIASKDDDDTLTICVDNNQRVVLKAEDGRENEERIPEGDTVTRDRQAFKILRQGRLIVRKGPKKCANWKSNDENLYRKLDNKILMFNLRGQHDLQVCVCTCQACQGRMPTRRELYIKHGFWPVRRGHLEMMIDMDLLHLFTSIRSCSKHISLTCYVNVLRHFFKTKVEIQEPSEMFYSAFLDVLDEYLSQADQLQEQWLEDELERVRKLGEKMAATKRRLLNREKLSDIQSVDNLEKLLEQEIESIPQTYMNVLEKEDEELAEAVVEEIEELDIEDLDEFSQGLEEEFEIQHLQITDGWEKRETRSIKSKKMDTKAAPVHVSVATPAMSVANRVDNAKVKTTVGAADVSAGDRTTVVMQGGQMKIADDTKDADIKIALSDVNMELGSDTRIKSVGGGMDLKALSHTVVNVKAEARTIKMEDGSKIDVHGDDLEGKYDEALVHKGAVDIQMGQGANLEIRDADDQQDLQGIVGKDNVTERRQTYQNFRHERLAFWEEPKRWLNQRRARDTFCLKFSNKIRMLDFKGQHNLQTFECICQACQHRRLVRRDAYIQQGFWPVRRGASEMIIDMDVLHLFTSLQACSQHMSQTRYLNVLRNFFKAKSETKKPGKSSYSALFKALEEFCGQKETEGSRGQ</sequence>
<dbReference type="AlphaFoldDB" id="A0A2T7NK37"/>
<comment type="caution">
    <text evidence="3">The sequence shown here is derived from an EMBL/GenBank/DDBJ whole genome shotgun (WGS) entry which is preliminary data.</text>
</comment>
<evidence type="ECO:0000259" key="2">
    <source>
        <dbReference type="Pfam" id="PF18804"/>
    </source>
</evidence>
<evidence type="ECO:0000313" key="4">
    <source>
        <dbReference type="Proteomes" id="UP000245119"/>
    </source>
</evidence>
<feature type="region of interest" description="Disordered" evidence="1">
    <location>
        <begin position="1"/>
        <end position="27"/>
    </location>
</feature>
<feature type="domain" description="CxC3 like cysteine cluster" evidence="2">
    <location>
        <begin position="332"/>
        <end position="431"/>
    </location>
</feature>
<reference evidence="3 4" key="1">
    <citation type="submission" date="2018-04" db="EMBL/GenBank/DDBJ databases">
        <title>The genome of golden apple snail Pomacea canaliculata provides insight into stress tolerance and invasive adaptation.</title>
        <authorList>
            <person name="Liu C."/>
            <person name="Liu B."/>
            <person name="Ren Y."/>
            <person name="Zhang Y."/>
            <person name="Wang H."/>
            <person name="Li S."/>
            <person name="Jiang F."/>
            <person name="Yin L."/>
            <person name="Zhang G."/>
            <person name="Qian W."/>
            <person name="Fan W."/>
        </authorList>
    </citation>
    <scope>NUCLEOTIDE SEQUENCE [LARGE SCALE GENOMIC DNA]</scope>
    <source>
        <strain evidence="3">SZHN2017</strain>
        <tissue evidence="3">Muscle</tissue>
    </source>
</reference>
<dbReference type="Pfam" id="PF18804">
    <property type="entry name" value="CxC3"/>
    <property type="match status" value="2"/>
</dbReference>
<accession>A0A2T7NK37</accession>
<proteinExistence type="predicted"/>
<feature type="compositionally biased region" description="Acidic residues" evidence="1">
    <location>
        <begin position="55"/>
        <end position="64"/>
    </location>
</feature>
<feature type="region of interest" description="Disordered" evidence="1">
    <location>
        <begin position="48"/>
        <end position="117"/>
    </location>
</feature>
<dbReference type="InterPro" id="IPR040564">
    <property type="entry name" value="CxC3-like"/>
</dbReference>
<organism evidence="3 4">
    <name type="scientific">Pomacea canaliculata</name>
    <name type="common">Golden apple snail</name>
    <dbReference type="NCBI Taxonomy" id="400727"/>
    <lineage>
        <taxon>Eukaryota</taxon>
        <taxon>Metazoa</taxon>
        <taxon>Spiralia</taxon>
        <taxon>Lophotrochozoa</taxon>
        <taxon>Mollusca</taxon>
        <taxon>Gastropoda</taxon>
        <taxon>Caenogastropoda</taxon>
        <taxon>Architaenioglossa</taxon>
        <taxon>Ampullarioidea</taxon>
        <taxon>Ampullariidae</taxon>
        <taxon>Pomacea</taxon>
    </lineage>
</organism>
<protein>
    <recommendedName>
        <fullName evidence="2">CxC3 like cysteine cluster domain-containing protein</fullName>
    </recommendedName>
</protein>